<proteinExistence type="predicted"/>
<feature type="region of interest" description="Disordered" evidence="1">
    <location>
        <begin position="1"/>
        <end position="21"/>
    </location>
</feature>
<dbReference type="HOGENOM" id="CLU_187630_0_0_11"/>
<dbReference type="Proteomes" id="UP000002204">
    <property type="component" value="Chromosome"/>
</dbReference>
<name>C0ZNM2_RHOE4</name>
<evidence type="ECO:0000313" key="3">
    <source>
        <dbReference type="Proteomes" id="UP000002204"/>
    </source>
</evidence>
<evidence type="ECO:0000313" key="2">
    <source>
        <dbReference type="EMBL" id="BAH31274.1"/>
    </source>
</evidence>
<dbReference type="Gene3D" id="1.10.620.20">
    <property type="entry name" value="Ribonucleotide Reductase, subunit A"/>
    <property type="match status" value="1"/>
</dbReference>
<dbReference type="GO" id="GO:0016491">
    <property type="term" value="F:oxidoreductase activity"/>
    <property type="evidence" value="ECO:0007669"/>
    <property type="project" value="InterPro"/>
</dbReference>
<reference evidence="3" key="1">
    <citation type="submission" date="2005-03" db="EMBL/GenBank/DDBJ databases">
        <title>Comparison of the complete genome sequences of Rhodococcus erythropolis PR4 and Rhodococcus opacus B4.</title>
        <authorList>
            <person name="Takarada H."/>
            <person name="Sekine M."/>
            <person name="Hosoyama A."/>
            <person name="Yamada R."/>
            <person name="Fujisawa T."/>
            <person name="Omata S."/>
            <person name="Shimizu A."/>
            <person name="Tsukatani N."/>
            <person name="Tanikawa S."/>
            <person name="Fujita N."/>
            <person name="Harayama S."/>
        </authorList>
    </citation>
    <scope>NUCLEOTIDE SEQUENCE [LARGE SCALE GENOMIC DNA]</scope>
    <source>
        <strain evidence="3">PR4 / NBRC 100887</strain>
    </source>
</reference>
<dbReference type="KEGG" id="rer:RER_05660"/>
<dbReference type="EMBL" id="AP008957">
    <property type="protein sequence ID" value="BAH31274.1"/>
    <property type="molecule type" value="Genomic_DNA"/>
</dbReference>
<protein>
    <recommendedName>
        <fullName evidence="4">YHS domain-containing protein</fullName>
    </recommendedName>
</protein>
<evidence type="ECO:0008006" key="4">
    <source>
        <dbReference type="Google" id="ProtNLM"/>
    </source>
</evidence>
<gene>
    <name evidence="2" type="ordered locus">RER_05660</name>
</gene>
<evidence type="ECO:0000256" key="1">
    <source>
        <dbReference type="SAM" id="MobiDB-lite"/>
    </source>
</evidence>
<sequence>MAVVSGSLCGPHPSRKRTGIPMSSCGCGNTPKSDAKGDVGAVGSAMPTGVKDLLTAGSSELVECRVMPGSVIEKVRAEAEGLFRDFEGNRYWFCCKGCGPRFDANPRKYADVS</sequence>
<accession>C0ZNM2</accession>
<organism evidence="2 3">
    <name type="scientific">Rhodococcus erythropolis (strain PR4 / NBRC 100887)</name>
    <dbReference type="NCBI Taxonomy" id="234621"/>
    <lineage>
        <taxon>Bacteria</taxon>
        <taxon>Bacillati</taxon>
        <taxon>Actinomycetota</taxon>
        <taxon>Actinomycetes</taxon>
        <taxon>Mycobacteriales</taxon>
        <taxon>Nocardiaceae</taxon>
        <taxon>Rhodococcus</taxon>
        <taxon>Rhodococcus erythropolis group</taxon>
    </lineage>
</organism>
<dbReference type="eggNOG" id="COG3350">
    <property type="taxonomic scope" value="Bacteria"/>
</dbReference>
<dbReference type="InterPro" id="IPR012348">
    <property type="entry name" value="RNR-like"/>
</dbReference>
<reference evidence="2 3" key="2">
    <citation type="journal article" date="2006" name="Environ. Microbiol.">
        <title>Sequence analysis of three plasmids harboured in Rhodococcus erythropolis strain PR4.</title>
        <authorList>
            <person name="Sekine M."/>
            <person name="Tanikawa S."/>
            <person name="Omata S."/>
            <person name="Saito M."/>
            <person name="Fujisawa T."/>
            <person name="Tsukatani N."/>
            <person name="Tajima T."/>
            <person name="Sekigawa T."/>
            <person name="Kosugi H."/>
            <person name="Matsuo Y."/>
            <person name="Nishiko R."/>
            <person name="Imamura K."/>
            <person name="Ito M."/>
            <person name="Narita H."/>
            <person name="Tago S."/>
            <person name="Fujita N."/>
            <person name="Harayama S."/>
        </authorList>
    </citation>
    <scope>NUCLEOTIDE SEQUENCE [LARGE SCALE GENOMIC DNA]</scope>
    <source>
        <strain evidence="3">PR4 / NBRC 100887</strain>
    </source>
</reference>
<dbReference type="AlphaFoldDB" id="C0ZNM2"/>